<evidence type="ECO:0000256" key="5">
    <source>
        <dbReference type="ARBA" id="ARBA00023002"/>
    </source>
</evidence>
<evidence type="ECO:0000256" key="1">
    <source>
        <dbReference type="ARBA" id="ARBA00001974"/>
    </source>
</evidence>
<evidence type="ECO:0000256" key="12">
    <source>
        <dbReference type="ARBA" id="ARBA00048532"/>
    </source>
</evidence>
<dbReference type="InterPro" id="IPR002937">
    <property type="entry name" value="Amino_oxidase"/>
</dbReference>
<evidence type="ECO:0000256" key="13">
    <source>
        <dbReference type="RuleBase" id="RU362075"/>
    </source>
</evidence>
<evidence type="ECO:0000256" key="6">
    <source>
        <dbReference type="ARBA" id="ARBA00023026"/>
    </source>
</evidence>
<sequence>MSHKNIIVIGGGLGGISAAIRLAQSGFNVTLYEQNDHIGGKVNRLEADGFGFDLGPSILTMPWIFERLFSYSKKQMKDYVTIERLPLQWRSFFTNGKVIDLYEDLEQMGINNSQLTNEDIKQLHQFMDYATHIHRFTEEGYFALGLDTVSEIIKYQGPLRSVKGVDYFSTMQQAINRYVEKPELRDMLGYFIKYVGSSSYDAPAVLTMLIHMQYEQGLWYVKGGIHHLARALERLAVEEGVTIHTGKDVRSIDTYFNHVTGVRLDDGSHVSADYIVSNREVIPTYRDLLHFSNKQLAQLEKVYEPAASGYVMHLGVDKTYPQLVHHNFLFSNDSKRNYREVFHDKVLPQDPTIYLVNSNKSDPAQAPKGYENLKVLPHIPYIQEQPFTEEQYNDFRARVLDKLERMGLTDLRQHIVYEDIWTPHDIEQTYHSNKGAIYGVVADKKKNKGFKFPKQSQYFDNLFFVGGSVNPGGGMPMVTLSGQQVADKINALERALTNDSED</sequence>
<keyword evidence="4" id="KW-0274">FAD</keyword>
<dbReference type="Gene3D" id="3.50.50.60">
    <property type="entry name" value="FAD/NAD(P)-binding domain"/>
    <property type="match status" value="2"/>
</dbReference>
<dbReference type="Proteomes" id="UP000610527">
    <property type="component" value="Unassembled WGS sequence"/>
</dbReference>
<proteinExistence type="inferred from homology"/>
<comment type="pathway">
    <text evidence="7">Carotenoid biosynthesis; staphyloxanthin biosynthesis; staphyloxanthin from farnesyl diphosphate: step 3/5.</text>
</comment>
<evidence type="ECO:0000256" key="8">
    <source>
        <dbReference type="ARBA" id="ARBA00038194"/>
    </source>
</evidence>
<dbReference type="Pfam" id="PF01593">
    <property type="entry name" value="Amino_oxidase"/>
    <property type="match status" value="1"/>
</dbReference>
<dbReference type="RefSeq" id="WP_053028864.1">
    <property type="nucleotide sequence ID" value="NZ_CUEE01000001.1"/>
</dbReference>
<dbReference type="PANTHER" id="PTHR43734">
    <property type="entry name" value="PHYTOENE DESATURASE"/>
    <property type="match status" value="1"/>
</dbReference>
<dbReference type="InterPro" id="IPR014105">
    <property type="entry name" value="Carotenoid/retinoid_OxRdtase"/>
</dbReference>
<keyword evidence="5 13" id="KW-0560">Oxidoreductase</keyword>
<evidence type="ECO:0000256" key="7">
    <source>
        <dbReference type="ARBA" id="ARBA00037901"/>
    </source>
</evidence>
<dbReference type="NCBIfam" id="TIGR02734">
    <property type="entry name" value="crtI_fam"/>
    <property type="match status" value="1"/>
</dbReference>
<keyword evidence="3 13" id="KW-0125">Carotenoid biosynthesis</keyword>
<evidence type="ECO:0000256" key="10">
    <source>
        <dbReference type="ARBA" id="ARBA00041900"/>
    </source>
</evidence>
<evidence type="ECO:0000313" key="15">
    <source>
        <dbReference type="EMBL" id="NUI81520.1"/>
    </source>
</evidence>
<evidence type="ECO:0000259" key="14">
    <source>
        <dbReference type="Pfam" id="PF01593"/>
    </source>
</evidence>
<evidence type="ECO:0000256" key="3">
    <source>
        <dbReference type="ARBA" id="ARBA00022746"/>
    </source>
</evidence>
<comment type="caution">
    <text evidence="15">The sequence shown here is derived from an EMBL/GenBank/DDBJ whole genome shotgun (WGS) entry which is preliminary data.</text>
</comment>
<evidence type="ECO:0000256" key="4">
    <source>
        <dbReference type="ARBA" id="ARBA00022827"/>
    </source>
</evidence>
<dbReference type="GeneID" id="74185353"/>
<comment type="catalytic activity">
    <reaction evidence="12">
        <text>all-trans-4,4'-diaponeurosporene + 2 AH2 + 2 O2 = 4,4'-diaponeurosporenal + 2 A + 3 H2O</text>
        <dbReference type="Rhea" id="RHEA:56104"/>
        <dbReference type="ChEBI" id="CHEBI:13193"/>
        <dbReference type="ChEBI" id="CHEBI:15377"/>
        <dbReference type="ChEBI" id="CHEBI:15379"/>
        <dbReference type="ChEBI" id="CHEBI:17499"/>
        <dbReference type="ChEBI" id="CHEBI:62743"/>
        <dbReference type="ChEBI" id="CHEBI:79065"/>
    </reaction>
</comment>
<dbReference type="EMBL" id="JABVEG010000001">
    <property type="protein sequence ID" value="NUI81520.1"/>
    <property type="molecule type" value="Genomic_DNA"/>
</dbReference>
<evidence type="ECO:0000256" key="9">
    <source>
        <dbReference type="ARBA" id="ARBA00039159"/>
    </source>
</evidence>
<dbReference type="PANTHER" id="PTHR43734:SF7">
    <property type="entry name" value="4,4'-DIAPONEUROSPORENE OXYGENASE"/>
    <property type="match status" value="1"/>
</dbReference>
<evidence type="ECO:0000256" key="11">
    <source>
        <dbReference type="ARBA" id="ARBA00042619"/>
    </source>
</evidence>
<feature type="domain" description="Amine oxidase" evidence="14">
    <location>
        <begin position="13"/>
        <end position="277"/>
    </location>
</feature>
<dbReference type="SUPFAM" id="SSF51905">
    <property type="entry name" value="FAD/NAD(P)-binding domain"/>
    <property type="match status" value="1"/>
</dbReference>
<dbReference type="InterPro" id="IPR036188">
    <property type="entry name" value="FAD/NAD-bd_sf"/>
</dbReference>
<organism evidence="15 16">
    <name type="scientific">Staphylococcus borealis</name>
    <dbReference type="NCBI Taxonomy" id="2742203"/>
    <lineage>
        <taxon>Bacteria</taxon>
        <taxon>Bacillati</taxon>
        <taxon>Bacillota</taxon>
        <taxon>Bacilli</taxon>
        <taxon>Bacillales</taxon>
        <taxon>Staphylococcaceae</taxon>
        <taxon>Staphylococcus</taxon>
    </lineage>
</organism>
<reference evidence="15 16" key="1">
    <citation type="submission" date="2020-06" db="EMBL/GenBank/DDBJ databases">
        <title>Staphylococcus borealis sp. nov. -A novel member of the Staphylococcaceae family isolated from skin and blood in humans.</title>
        <authorList>
            <person name="Pain M."/>
            <person name="Wolden R."/>
            <person name="Jaen-Luchoro D."/>
            <person name="Salva-Serra F."/>
            <person name="Iglesias B.P."/>
            <person name="Karlsson R."/>
            <person name="Klingenberg C."/>
            <person name="Cavanagh J.P."/>
        </authorList>
    </citation>
    <scope>NUCLEOTIDE SEQUENCE [LARGE SCALE GENOMIC DNA]</scope>
    <source>
        <strain evidence="15 16">58-22</strain>
    </source>
</reference>
<keyword evidence="6" id="KW-0843">Virulence</keyword>
<gene>
    <name evidence="15" type="primary">crtI</name>
    <name evidence="15" type="ORF">HUN84_01925</name>
</gene>
<keyword evidence="16" id="KW-1185">Reference proteome</keyword>
<comment type="cofactor">
    <cofactor evidence="1">
        <name>FAD</name>
        <dbReference type="ChEBI" id="CHEBI:57692"/>
    </cofactor>
</comment>
<name>A0ABX2LGU0_9STAP</name>
<comment type="similarity">
    <text evidence="8">Belongs to the carotenoid/retinoid oxidoreductase family. CrtP subfamily.</text>
</comment>
<keyword evidence="2" id="KW-0285">Flavoprotein</keyword>
<evidence type="ECO:0000256" key="2">
    <source>
        <dbReference type="ARBA" id="ARBA00022630"/>
    </source>
</evidence>
<accession>A0ABX2LGU0</accession>
<evidence type="ECO:0000313" key="16">
    <source>
        <dbReference type="Proteomes" id="UP000610527"/>
    </source>
</evidence>
<protein>
    <recommendedName>
        <fullName evidence="9">4,4'-diaponeurosporene oxygenase</fullName>
    </recommendedName>
    <alternativeName>
        <fullName evidence="10">4,4'-diaponeurosporene oxidase</fullName>
    </alternativeName>
    <alternativeName>
        <fullName evidence="11">Carotenoid oxidase</fullName>
    </alternativeName>
</protein>